<organism evidence="2 3">
    <name type="scientific">Pararhizobium capsulatum DSM 1112</name>
    <dbReference type="NCBI Taxonomy" id="1121113"/>
    <lineage>
        <taxon>Bacteria</taxon>
        <taxon>Pseudomonadati</taxon>
        <taxon>Pseudomonadota</taxon>
        <taxon>Alphaproteobacteria</taxon>
        <taxon>Hyphomicrobiales</taxon>
        <taxon>Rhizobiaceae</taxon>
        <taxon>Rhizobium/Agrobacterium group</taxon>
        <taxon>Pararhizobium</taxon>
    </lineage>
</organism>
<accession>A0ABU0C075</accession>
<dbReference type="Proteomes" id="UP001230207">
    <property type="component" value="Unassembled WGS sequence"/>
</dbReference>
<name>A0ABU0C075_9HYPH</name>
<dbReference type="RefSeq" id="WP_307237021.1">
    <property type="nucleotide sequence ID" value="NZ_JAUSVF010000006.1"/>
</dbReference>
<keyword evidence="3" id="KW-1185">Reference proteome</keyword>
<proteinExistence type="predicted"/>
<evidence type="ECO:0008006" key="4">
    <source>
        <dbReference type="Google" id="ProtNLM"/>
    </source>
</evidence>
<feature type="signal peptide" evidence="1">
    <location>
        <begin position="1"/>
        <end position="21"/>
    </location>
</feature>
<evidence type="ECO:0000313" key="3">
    <source>
        <dbReference type="Proteomes" id="UP001230207"/>
    </source>
</evidence>
<evidence type="ECO:0000313" key="2">
    <source>
        <dbReference type="EMBL" id="MDQ0323925.1"/>
    </source>
</evidence>
<gene>
    <name evidence="2" type="ORF">QO002_006132</name>
</gene>
<keyword evidence="1" id="KW-0732">Signal</keyword>
<protein>
    <recommendedName>
        <fullName evidence="4">Lipoprotein</fullName>
    </recommendedName>
</protein>
<evidence type="ECO:0000256" key="1">
    <source>
        <dbReference type="SAM" id="SignalP"/>
    </source>
</evidence>
<comment type="caution">
    <text evidence="2">The sequence shown here is derived from an EMBL/GenBank/DDBJ whole genome shotgun (WGS) entry which is preliminary data.</text>
</comment>
<reference evidence="2 3" key="1">
    <citation type="submission" date="2023-07" db="EMBL/GenBank/DDBJ databases">
        <title>Genomic Encyclopedia of Type Strains, Phase IV (KMG-IV): sequencing the most valuable type-strain genomes for metagenomic binning, comparative biology and taxonomic classification.</title>
        <authorList>
            <person name="Goeker M."/>
        </authorList>
    </citation>
    <scope>NUCLEOTIDE SEQUENCE [LARGE SCALE GENOMIC DNA]</scope>
    <source>
        <strain evidence="2 3">DSM 1112</strain>
    </source>
</reference>
<feature type="chain" id="PRO_5045370516" description="Lipoprotein" evidence="1">
    <location>
        <begin position="22"/>
        <end position="45"/>
    </location>
</feature>
<sequence>MKRIVFCLLAVVIFAAPCAYDAFSPEPSPFTGLVAVATVAGNSGR</sequence>
<dbReference type="EMBL" id="JAUSVF010000006">
    <property type="protein sequence ID" value="MDQ0323925.1"/>
    <property type="molecule type" value="Genomic_DNA"/>
</dbReference>